<dbReference type="RefSeq" id="WP_200275814.1">
    <property type="nucleotide sequence ID" value="NZ_CP066802.1"/>
</dbReference>
<dbReference type="Proteomes" id="UP000595895">
    <property type="component" value="Chromosome"/>
</dbReference>
<dbReference type="AlphaFoldDB" id="A0A7T7M9U1"/>
<keyword evidence="2" id="KW-1185">Reference proteome</keyword>
<proteinExistence type="predicted"/>
<gene>
    <name evidence="1" type="ORF">JG540_10090</name>
</gene>
<sequence length="208" mass="22476">MSDQLVTVPLQQALPYLRGPQEVHRLAMSFLPDLRGASRAIRADMGVLYRVSLPTEVDGRSGMVAIRFRSPVAIEGSQVLAGPDRLEPGQRITVRVVAEKRRETVDGKSVSRFVGDEEAQEWATLLLARNGLQVTDLVVSPRWSFGAPGSGGARRRAAPPSEALGHKPRFFTLRDLTAQVAAVQGDGSVFLTGIGRGKAYGYGMPLVL</sequence>
<accession>A0A7T7M9U1</accession>
<evidence type="ECO:0000313" key="1">
    <source>
        <dbReference type="EMBL" id="QQM67324.1"/>
    </source>
</evidence>
<dbReference type="EMBL" id="CP066802">
    <property type="protein sequence ID" value="QQM67324.1"/>
    <property type="molecule type" value="Genomic_DNA"/>
</dbReference>
<organism evidence="1 2">
    <name type="scientific">Actinomyces weissii</name>
    <dbReference type="NCBI Taxonomy" id="675090"/>
    <lineage>
        <taxon>Bacteria</taxon>
        <taxon>Bacillati</taxon>
        <taxon>Actinomycetota</taxon>
        <taxon>Actinomycetes</taxon>
        <taxon>Actinomycetales</taxon>
        <taxon>Actinomycetaceae</taxon>
        <taxon>Actinomyces</taxon>
    </lineage>
</organism>
<evidence type="ECO:0000313" key="2">
    <source>
        <dbReference type="Proteomes" id="UP000595895"/>
    </source>
</evidence>
<protein>
    <submittedName>
        <fullName evidence="1">Type I-E CRISPR-associated protein Cas6/Cse3/CasE</fullName>
    </submittedName>
</protein>
<dbReference type="KEGG" id="awe:JG540_10090"/>
<dbReference type="SUPFAM" id="SSF117987">
    <property type="entry name" value="CRISPR-associated protein"/>
    <property type="match status" value="1"/>
</dbReference>
<reference evidence="1 2" key="1">
    <citation type="submission" date="2020-12" db="EMBL/GenBank/DDBJ databases">
        <authorList>
            <person name="Zhou J."/>
        </authorList>
    </citation>
    <scope>NUCLEOTIDE SEQUENCE [LARGE SCALE GENOMIC DNA]</scope>
    <source>
        <strain evidence="1 2">CCUG 61299</strain>
    </source>
</reference>
<name>A0A7T7M9U1_9ACTO</name>